<dbReference type="InterPro" id="IPR049638">
    <property type="entry name" value="AK-HD"/>
</dbReference>
<evidence type="ECO:0000256" key="7">
    <source>
        <dbReference type="ARBA" id="ARBA00007952"/>
    </source>
</evidence>
<dbReference type="Gene3D" id="1.20.120.1320">
    <property type="entry name" value="Aspartokinase, catalytic domain"/>
    <property type="match status" value="1"/>
</dbReference>
<evidence type="ECO:0000259" key="29">
    <source>
        <dbReference type="PROSITE" id="PS51671"/>
    </source>
</evidence>
<dbReference type="Gene3D" id="3.30.360.10">
    <property type="entry name" value="Dihydrodipicolinate Reductase, domain 2"/>
    <property type="match status" value="1"/>
</dbReference>
<evidence type="ECO:0000256" key="26">
    <source>
        <dbReference type="ARBA" id="ARBA00048841"/>
    </source>
</evidence>
<sequence length="815" mass="89042">MKVMKFGGSSLATAAKFKQVVELIELRSEPVAAVFSAPQGITNALVELIELARQGSDLTPQLDDISQRLLTLCTDCAGWREGFDVSHSQQQTSGLLDQLRTLAQGCAMIGQCPEVTAAQILSVGEKFSTLLMAALLRSQHPVTVIDPKLFLTTEDDSGEPVADIVTSQQRFQSHYGDAEELAVMPGFYGRHPNGDLCLLGRNGSDYSAAVLAVCTGAERCEIWTDVDGIYSVDPRLVDGAQLITRMSYQEAMELSYFGAKVLHPKTITPLSRHQIICAIKNTTNPQHPGTLISATTDEGKAVKAISKLSDVAMINVAGPGMKGMVGMAARVFASMAESDISVILISQSSSEYSISLCVPGDEADRAVKHLQRSFRLELKNGMLEPVDCQENLAIITLIGDRMHQQKGTASRFFGALSHARVNIIAIAQDSSERSISAVVRAKRADDAVAVCHQQLFLKKPRIDAFLIGCGTVGKELIAQINRQQAWLKDNDIELNLVGIANSRQCLLDAKGIELSNWPEQLAACRQGLSLERLQGFVREAHLTNPVIIDCTSNQDIAMSYLNYLQASFHVVTANKKANTDTLTYYHQLQAMATKRQRRFLYETNVGAGLPVIDNLQSLLRAGDELLQFEGILSGSLSYIFGEIHQGLSLSAATAKARDLGYTEPNPAEDLNGLDVARKVLVIAREAGLPLELSDVDLQPVVPDELAAIEDGDEFMRRLPEHDSVFQQLIDQAESNHQKLRYVAIIKDQRCAVKIQSVGPDHPLYEIEAGENALAINTRYYQPKPFIIRGYGAGAEVTAAGLFGDLLRTLSWEQEH</sequence>
<dbReference type="PANTHER" id="PTHR43070:SF3">
    <property type="entry name" value="HOMOSERINE DEHYDROGENASE"/>
    <property type="match status" value="1"/>
</dbReference>
<gene>
    <name evidence="30" type="primary">thrA</name>
    <name evidence="30" type="ORF">ACFODZ_10195</name>
</gene>
<evidence type="ECO:0000256" key="8">
    <source>
        <dbReference type="ARBA" id="ARBA00010046"/>
    </source>
</evidence>
<keyword evidence="14 28" id="KW-0547">Nucleotide-binding</keyword>
<evidence type="ECO:0000256" key="18">
    <source>
        <dbReference type="ARBA" id="ARBA00023002"/>
    </source>
</evidence>
<keyword evidence="12" id="KW-0791">Threonine biosynthesis</keyword>
<keyword evidence="22" id="KW-0486">Methionine biosynthesis</keyword>
<comment type="pathway">
    <text evidence="4 28">Amino-acid biosynthesis; L-threonine biosynthesis; L-threonine from L-aspartate: step 3/5.</text>
</comment>
<evidence type="ECO:0000256" key="21">
    <source>
        <dbReference type="ARBA" id="ARBA00023154"/>
    </source>
</evidence>
<evidence type="ECO:0000313" key="31">
    <source>
        <dbReference type="Proteomes" id="UP001595533"/>
    </source>
</evidence>
<evidence type="ECO:0000256" key="12">
    <source>
        <dbReference type="ARBA" id="ARBA00022697"/>
    </source>
</evidence>
<organism evidence="30 31">
    <name type="scientific">Marinicella sediminis</name>
    <dbReference type="NCBI Taxonomy" id="1792834"/>
    <lineage>
        <taxon>Bacteria</taxon>
        <taxon>Pseudomonadati</taxon>
        <taxon>Pseudomonadota</taxon>
        <taxon>Gammaproteobacteria</taxon>
        <taxon>Lysobacterales</taxon>
        <taxon>Marinicellaceae</taxon>
        <taxon>Marinicella</taxon>
    </lineage>
</organism>
<comment type="similarity">
    <text evidence="7 28">In the C-terminal section; belongs to the homoserine dehydrogenase family.</text>
</comment>
<dbReference type="InterPro" id="IPR011147">
    <property type="entry name" value="Bifunc_Aspkin/hSer_DH"/>
</dbReference>
<dbReference type="PROSITE" id="PS51671">
    <property type="entry name" value="ACT"/>
    <property type="match status" value="1"/>
</dbReference>
<keyword evidence="23" id="KW-0511">Multifunctional enzyme</keyword>
<dbReference type="InterPro" id="IPR054352">
    <property type="entry name" value="ACT_Aspartokinase"/>
</dbReference>
<dbReference type="InterPro" id="IPR036291">
    <property type="entry name" value="NAD(P)-bd_dom_sf"/>
</dbReference>
<protein>
    <recommendedName>
        <fullName evidence="28">Bifunctional aspartokinase/homoserine dehydrogenase</fullName>
    </recommendedName>
    <domain>
        <recommendedName>
            <fullName evidence="28">Aspartokinase</fullName>
            <ecNumber evidence="28">2.7.2.4</ecNumber>
        </recommendedName>
    </domain>
    <domain>
        <recommendedName>
            <fullName evidence="28">Homoserine dehydrogenase</fullName>
            <ecNumber evidence="28">1.1.1.3</ecNumber>
        </recommendedName>
    </domain>
</protein>
<dbReference type="SUPFAM" id="SSF51735">
    <property type="entry name" value="NAD(P)-binding Rossmann-fold domains"/>
    <property type="match status" value="1"/>
</dbReference>
<feature type="domain" description="ACT" evidence="29">
    <location>
        <begin position="316"/>
        <end position="390"/>
    </location>
</feature>
<evidence type="ECO:0000256" key="5">
    <source>
        <dbReference type="ARBA" id="ARBA00005062"/>
    </source>
</evidence>
<dbReference type="SUPFAM" id="SSF55347">
    <property type="entry name" value="Glyceraldehyde-3-phosphate dehydrogenase-like, C-terminal domain"/>
    <property type="match status" value="1"/>
</dbReference>
<dbReference type="CDD" id="cd04243">
    <property type="entry name" value="AAK_AK-HSDH-like"/>
    <property type="match status" value="1"/>
</dbReference>
<comment type="function">
    <text evidence="24">Bifunctional aspartate kinase and homoserine dehydrogenase that catalyzes the first and the third steps toward the synthesis of lysine, methionine and threonine from aspartate.</text>
</comment>
<proteinExistence type="inferred from homology"/>
<evidence type="ECO:0000256" key="24">
    <source>
        <dbReference type="ARBA" id="ARBA00044938"/>
    </source>
</evidence>
<keyword evidence="11 28" id="KW-0808">Transferase</keyword>
<evidence type="ECO:0000256" key="27">
    <source>
        <dbReference type="ARBA" id="ARBA00049031"/>
    </source>
</evidence>
<keyword evidence="18 28" id="KW-0560">Oxidoreductase</keyword>
<dbReference type="InterPro" id="IPR045865">
    <property type="entry name" value="ACT-like_dom_sf"/>
</dbReference>
<evidence type="ECO:0000256" key="6">
    <source>
        <dbReference type="ARBA" id="ARBA00005139"/>
    </source>
</evidence>
<dbReference type="InterPro" id="IPR001341">
    <property type="entry name" value="Asp_kinase"/>
</dbReference>
<dbReference type="GO" id="GO:0004072">
    <property type="term" value="F:aspartate kinase activity"/>
    <property type="evidence" value="ECO:0007669"/>
    <property type="project" value="UniProtKB-EC"/>
</dbReference>
<evidence type="ECO:0000256" key="11">
    <source>
        <dbReference type="ARBA" id="ARBA00022679"/>
    </source>
</evidence>
<evidence type="ECO:0000256" key="3">
    <source>
        <dbReference type="ARBA" id="ARBA00004986"/>
    </source>
</evidence>
<comment type="pathway">
    <text evidence="5 28">Amino-acid biosynthesis; L-methionine biosynthesis via de novo pathway; L-homoserine from L-aspartate: step 3/3.</text>
</comment>
<dbReference type="Pfam" id="PF00742">
    <property type="entry name" value="Homoserine_dh"/>
    <property type="match status" value="1"/>
</dbReference>
<dbReference type="InterPro" id="IPR005106">
    <property type="entry name" value="Asp/hSer_DH_NAD-bd"/>
</dbReference>
<evidence type="ECO:0000256" key="20">
    <source>
        <dbReference type="ARBA" id="ARBA00023053"/>
    </source>
</evidence>
<name>A0ABV7JD30_9GAMM</name>
<evidence type="ECO:0000256" key="22">
    <source>
        <dbReference type="ARBA" id="ARBA00023167"/>
    </source>
</evidence>
<dbReference type="RefSeq" id="WP_077410664.1">
    <property type="nucleotide sequence ID" value="NZ_JBHRTS010000005.1"/>
</dbReference>
<dbReference type="EMBL" id="JBHRTS010000005">
    <property type="protein sequence ID" value="MFC3194606.1"/>
    <property type="molecule type" value="Genomic_DNA"/>
</dbReference>
<dbReference type="InterPro" id="IPR019811">
    <property type="entry name" value="HDH_CS"/>
</dbReference>
<keyword evidence="19" id="KW-0520">NAD</keyword>
<dbReference type="NCBIfam" id="TIGR00657">
    <property type="entry name" value="asp_kinases"/>
    <property type="match status" value="1"/>
</dbReference>
<dbReference type="SUPFAM" id="SSF55021">
    <property type="entry name" value="ACT-like"/>
    <property type="match status" value="2"/>
</dbReference>
<dbReference type="CDD" id="cd04921">
    <property type="entry name" value="ACT_AKi-HSDH-ThrA-like_1"/>
    <property type="match status" value="1"/>
</dbReference>
<dbReference type="InterPro" id="IPR001048">
    <property type="entry name" value="Asp/Glu/Uridylate_kinase"/>
</dbReference>
<evidence type="ECO:0000256" key="23">
    <source>
        <dbReference type="ARBA" id="ARBA00023268"/>
    </source>
</evidence>
<evidence type="ECO:0000256" key="2">
    <source>
        <dbReference type="ARBA" id="ARBA00004766"/>
    </source>
</evidence>
<dbReference type="PIRSF" id="PIRSF000727">
    <property type="entry name" value="ThrA"/>
    <property type="match status" value="1"/>
</dbReference>
<dbReference type="Proteomes" id="UP001595533">
    <property type="component" value="Unassembled WGS sequence"/>
</dbReference>
<dbReference type="EC" id="1.1.1.3" evidence="28"/>
<dbReference type="EC" id="2.7.2.4" evidence="28"/>
<evidence type="ECO:0000256" key="1">
    <source>
        <dbReference type="ARBA" id="ARBA00001920"/>
    </source>
</evidence>
<keyword evidence="15 28" id="KW-0418">Kinase</keyword>
<comment type="catalytic activity">
    <reaction evidence="27">
        <text>L-homoserine + NAD(+) = L-aspartate 4-semialdehyde + NADH + H(+)</text>
        <dbReference type="Rhea" id="RHEA:15757"/>
        <dbReference type="ChEBI" id="CHEBI:15378"/>
        <dbReference type="ChEBI" id="CHEBI:57476"/>
        <dbReference type="ChEBI" id="CHEBI:57540"/>
        <dbReference type="ChEBI" id="CHEBI:57945"/>
        <dbReference type="ChEBI" id="CHEBI:537519"/>
        <dbReference type="EC" id="1.1.1.3"/>
    </reaction>
    <physiologicalReaction direction="right-to-left" evidence="27">
        <dbReference type="Rhea" id="RHEA:15759"/>
    </physiologicalReaction>
</comment>
<evidence type="ECO:0000256" key="16">
    <source>
        <dbReference type="ARBA" id="ARBA00022840"/>
    </source>
</evidence>
<comment type="subunit">
    <text evidence="9 28">Homotetramer.</text>
</comment>
<keyword evidence="21" id="KW-0457">Lysine biosynthesis</keyword>
<comment type="pathway">
    <text evidence="6 28">Amino-acid biosynthesis; L-threonine biosynthesis; L-threonine from L-aspartate: step 1/5.</text>
</comment>
<dbReference type="InterPro" id="IPR001342">
    <property type="entry name" value="HDH_cat"/>
</dbReference>
<dbReference type="InterPro" id="IPR018042">
    <property type="entry name" value="Aspartate_kinase_CS"/>
</dbReference>
<keyword evidence="16 28" id="KW-0067">ATP-binding</keyword>
<evidence type="ECO:0000256" key="10">
    <source>
        <dbReference type="ARBA" id="ARBA00022605"/>
    </source>
</evidence>
<comment type="caution">
    <text evidence="30">The sequence shown here is derived from an EMBL/GenBank/DDBJ whole genome shotgun (WGS) entry which is preliminary data.</text>
</comment>
<evidence type="ECO:0000256" key="4">
    <source>
        <dbReference type="ARBA" id="ARBA00005056"/>
    </source>
</evidence>
<dbReference type="Pfam" id="PF03447">
    <property type="entry name" value="NAD_binding_3"/>
    <property type="match status" value="1"/>
</dbReference>
<dbReference type="NCBIfam" id="NF006959">
    <property type="entry name" value="PRK09436.1"/>
    <property type="match status" value="1"/>
</dbReference>
<evidence type="ECO:0000256" key="17">
    <source>
        <dbReference type="ARBA" id="ARBA00022857"/>
    </source>
</evidence>
<comment type="catalytic activity">
    <reaction evidence="25">
        <text>L-aspartate + ATP = 4-phospho-L-aspartate + ADP</text>
        <dbReference type="Rhea" id="RHEA:23776"/>
        <dbReference type="ChEBI" id="CHEBI:29991"/>
        <dbReference type="ChEBI" id="CHEBI:30616"/>
        <dbReference type="ChEBI" id="CHEBI:57535"/>
        <dbReference type="ChEBI" id="CHEBI:456216"/>
        <dbReference type="EC" id="2.7.2.4"/>
    </reaction>
    <physiologicalReaction direction="left-to-right" evidence="25">
        <dbReference type="Rhea" id="RHEA:23777"/>
    </physiologicalReaction>
</comment>
<dbReference type="GO" id="GO:0004412">
    <property type="term" value="F:homoserine dehydrogenase activity"/>
    <property type="evidence" value="ECO:0007669"/>
    <property type="project" value="UniProtKB-EC"/>
</dbReference>
<dbReference type="Gene3D" id="3.40.1160.10">
    <property type="entry name" value="Acetylglutamate kinase-like"/>
    <property type="match status" value="1"/>
</dbReference>
<dbReference type="PROSITE" id="PS00324">
    <property type="entry name" value="ASPARTOKINASE"/>
    <property type="match status" value="1"/>
</dbReference>
<evidence type="ECO:0000313" key="30">
    <source>
        <dbReference type="EMBL" id="MFC3194606.1"/>
    </source>
</evidence>
<reference evidence="31" key="1">
    <citation type="journal article" date="2019" name="Int. J. Syst. Evol. Microbiol.">
        <title>The Global Catalogue of Microorganisms (GCM) 10K type strain sequencing project: providing services to taxonomists for standard genome sequencing and annotation.</title>
        <authorList>
            <consortium name="The Broad Institute Genomics Platform"/>
            <consortium name="The Broad Institute Genome Sequencing Center for Infectious Disease"/>
            <person name="Wu L."/>
            <person name="Ma J."/>
        </authorList>
    </citation>
    <scope>NUCLEOTIDE SEQUENCE [LARGE SCALE GENOMIC DNA]</scope>
    <source>
        <strain evidence="31">KCTC 42953</strain>
    </source>
</reference>
<dbReference type="Gene3D" id="3.40.50.720">
    <property type="entry name" value="NAD(P)-binding Rossmann-like Domain"/>
    <property type="match status" value="1"/>
</dbReference>
<evidence type="ECO:0000256" key="28">
    <source>
        <dbReference type="PIRNR" id="PIRNR000727"/>
    </source>
</evidence>
<dbReference type="InterPro" id="IPR042199">
    <property type="entry name" value="AsparK_Bifunc_asparK/hSer_DH"/>
</dbReference>
<comment type="pathway">
    <text evidence="3 28">Amino-acid biosynthesis; L-methionine biosynthesis via de novo pathway; L-homoserine from L-aspartate: step 1/3.</text>
</comment>
<comment type="pathway">
    <text evidence="2 28">Amino-acid biosynthesis; L-lysine biosynthesis via DAP pathway; (S)-tetrahydrodipicolinate from L-aspartate: step 1/4.</text>
</comment>
<evidence type="ECO:0000256" key="25">
    <source>
        <dbReference type="ARBA" id="ARBA00048561"/>
    </source>
</evidence>
<dbReference type="InterPro" id="IPR036393">
    <property type="entry name" value="AceGlu_kinase-like_sf"/>
</dbReference>
<keyword evidence="31" id="KW-1185">Reference proteome</keyword>
<comment type="similarity">
    <text evidence="8 28">In the N-terminal section; belongs to the aspartokinase family.</text>
</comment>
<accession>A0ABV7JD30</accession>
<dbReference type="Pfam" id="PF00696">
    <property type="entry name" value="AA_kinase"/>
    <property type="match status" value="1"/>
</dbReference>
<dbReference type="PROSITE" id="PS01042">
    <property type="entry name" value="HOMOSER_DHGENASE"/>
    <property type="match status" value="1"/>
</dbReference>
<dbReference type="Pfam" id="PF22468">
    <property type="entry name" value="ACT_9"/>
    <property type="match status" value="2"/>
</dbReference>
<evidence type="ECO:0000256" key="9">
    <source>
        <dbReference type="ARBA" id="ARBA00011881"/>
    </source>
</evidence>
<dbReference type="SUPFAM" id="SSF53633">
    <property type="entry name" value="Carbamate kinase-like"/>
    <property type="match status" value="1"/>
</dbReference>
<evidence type="ECO:0000256" key="19">
    <source>
        <dbReference type="ARBA" id="ARBA00023027"/>
    </source>
</evidence>
<dbReference type="Gene3D" id="3.30.2130.10">
    <property type="entry name" value="VC0802-like"/>
    <property type="match status" value="1"/>
</dbReference>
<comment type="catalytic activity">
    <reaction evidence="26">
        <text>L-homoserine + NADP(+) = L-aspartate 4-semialdehyde + NADPH + H(+)</text>
        <dbReference type="Rhea" id="RHEA:15761"/>
        <dbReference type="ChEBI" id="CHEBI:15378"/>
        <dbReference type="ChEBI" id="CHEBI:57476"/>
        <dbReference type="ChEBI" id="CHEBI:57783"/>
        <dbReference type="ChEBI" id="CHEBI:58349"/>
        <dbReference type="ChEBI" id="CHEBI:537519"/>
        <dbReference type="EC" id="1.1.1.3"/>
    </reaction>
    <physiologicalReaction direction="right-to-left" evidence="26">
        <dbReference type="Rhea" id="RHEA:15763"/>
    </physiologicalReaction>
</comment>
<keyword evidence="13" id="KW-0479">Metal-binding</keyword>
<dbReference type="InterPro" id="IPR002912">
    <property type="entry name" value="ACT_dom"/>
</dbReference>
<keyword evidence="17 28" id="KW-0521">NADP</keyword>
<comment type="cofactor">
    <cofactor evidence="1">
        <name>a metal cation</name>
        <dbReference type="ChEBI" id="CHEBI:25213"/>
    </cofactor>
</comment>
<evidence type="ECO:0000256" key="14">
    <source>
        <dbReference type="ARBA" id="ARBA00022741"/>
    </source>
</evidence>
<keyword evidence="20" id="KW-0915">Sodium</keyword>
<evidence type="ECO:0000256" key="13">
    <source>
        <dbReference type="ARBA" id="ARBA00022723"/>
    </source>
</evidence>
<dbReference type="PANTHER" id="PTHR43070">
    <property type="match status" value="1"/>
</dbReference>
<keyword evidence="10 28" id="KW-0028">Amino-acid biosynthesis</keyword>
<evidence type="ECO:0000256" key="15">
    <source>
        <dbReference type="ARBA" id="ARBA00022777"/>
    </source>
</evidence>